<proteinExistence type="predicted"/>
<evidence type="ECO:0008006" key="3">
    <source>
        <dbReference type="Google" id="ProtNLM"/>
    </source>
</evidence>
<keyword evidence="2" id="KW-1185">Reference proteome</keyword>
<evidence type="ECO:0000313" key="2">
    <source>
        <dbReference type="Proteomes" id="UP001153954"/>
    </source>
</evidence>
<gene>
    <name evidence="1" type="ORF">EEDITHA_LOCUS16380</name>
</gene>
<dbReference type="Proteomes" id="UP001153954">
    <property type="component" value="Unassembled WGS sequence"/>
</dbReference>
<evidence type="ECO:0000313" key="1">
    <source>
        <dbReference type="EMBL" id="CAH2101646.1"/>
    </source>
</evidence>
<sequence>MIDKAWKNINRNNIYNCFRKCGFKQTENVEQSSEPTKITNSDSGWGLLLNCGELIFEDYAHIDGTTNSRHIELTLYARKCLTTLRFYALGTDTNDDSKSINFTSLLSPLPNILWTMIY</sequence>
<reference evidence="1" key="1">
    <citation type="submission" date="2022-03" db="EMBL/GenBank/DDBJ databases">
        <authorList>
            <person name="Tunstrom K."/>
        </authorList>
    </citation>
    <scope>NUCLEOTIDE SEQUENCE</scope>
</reference>
<organism evidence="1 2">
    <name type="scientific">Euphydryas editha</name>
    <name type="common">Edith's checkerspot</name>
    <dbReference type="NCBI Taxonomy" id="104508"/>
    <lineage>
        <taxon>Eukaryota</taxon>
        <taxon>Metazoa</taxon>
        <taxon>Ecdysozoa</taxon>
        <taxon>Arthropoda</taxon>
        <taxon>Hexapoda</taxon>
        <taxon>Insecta</taxon>
        <taxon>Pterygota</taxon>
        <taxon>Neoptera</taxon>
        <taxon>Endopterygota</taxon>
        <taxon>Lepidoptera</taxon>
        <taxon>Glossata</taxon>
        <taxon>Ditrysia</taxon>
        <taxon>Papilionoidea</taxon>
        <taxon>Nymphalidae</taxon>
        <taxon>Nymphalinae</taxon>
        <taxon>Euphydryas</taxon>
    </lineage>
</organism>
<dbReference type="EMBL" id="CAKOGL010000024">
    <property type="protein sequence ID" value="CAH2101646.1"/>
    <property type="molecule type" value="Genomic_DNA"/>
</dbReference>
<name>A0AAU9UUQ3_EUPED</name>
<dbReference type="AlphaFoldDB" id="A0AAU9UUQ3"/>
<accession>A0AAU9UUQ3</accession>
<protein>
    <recommendedName>
        <fullName evidence="3">LAGLIDADG endonuclease</fullName>
    </recommendedName>
</protein>
<comment type="caution">
    <text evidence="1">The sequence shown here is derived from an EMBL/GenBank/DDBJ whole genome shotgun (WGS) entry which is preliminary data.</text>
</comment>